<keyword evidence="3" id="KW-0411">Iron-sulfur</keyword>
<keyword evidence="1" id="KW-0479">Metal-binding</keyword>
<reference evidence="4 5" key="2">
    <citation type="journal article" date="2008" name="Nature">
        <title>The Phaeodactylum genome reveals the evolutionary history of diatom genomes.</title>
        <authorList>
            <person name="Bowler C."/>
            <person name="Allen A.E."/>
            <person name="Badger J.H."/>
            <person name="Grimwood J."/>
            <person name="Jabbari K."/>
            <person name="Kuo A."/>
            <person name="Maheswari U."/>
            <person name="Martens C."/>
            <person name="Maumus F."/>
            <person name="Otillar R.P."/>
            <person name="Rayko E."/>
            <person name="Salamov A."/>
            <person name="Vandepoele K."/>
            <person name="Beszteri B."/>
            <person name="Gruber A."/>
            <person name="Heijde M."/>
            <person name="Katinka M."/>
            <person name="Mock T."/>
            <person name="Valentin K."/>
            <person name="Verret F."/>
            <person name="Berges J.A."/>
            <person name="Brownlee C."/>
            <person name="Cadoret J.P."/>
            <person name="Chiovitti A."/>
            <person name="Choi C.J."/>
            <person name="Coesel S."/>
            <person name="De Martino A."/>
            <person name="Detter J.C."/>
            <person name="Durkin C."/>
            <person name="Falciatore A."/>
            <person name="Fournet J."/>
            <person name="Haruta M."/>
            <person name="Huysman M.J."/>
            <person name="Jenkins B.D."/>
            <person name="Jiroutova K."/>
            <person name="Jorgensen R.E."/>
            <person name="Joubert Y."/>
            <person name="Kaplan A."/>
            <person name="Kroger N."/>
            <person name="Kroth P.G."/>
            <person name="La Roche J."/>
            <person name="Lindquist E."/>
            <person name="Lommer M."/>
            <person name="Martin-Jezequel V."/>
            <person name="Lopez P.J."/>
            <person name="Lucas S."/>
            <person name="Mangogna M."/>
            <person name="McGinnis K."/>
            <person name="Medlin L.K."/>
            <person name="Montsant A."/>
            <person name="Oudot-Le Secq M.P."/>
            <person name="Napoli C."/>
            <person name="Obornik M."/>
            <person name="Parker M.S."/>
            <person name="Petit J.L."/>
            <person name="Porcel B.M."/>
            <person name="Poulsen N."/>
            <person name="Robison M."/>
            <person name="Rychlewski L."/>
            <person name="Rynearson T.A."/>
            <person name="Schmutz J."/>
            <person name="Shapiro H."/>
            <person name="Siaut M."/>
            <person name="Stanley M."/>
            <person name="Sussman M.R."/>
            <person name="Taylor A.R."/>
            <person name="Vardi A."/>
            <person name="von Dassow P."/>
            <person name="Vyverman W."/>
            <person name="Willis A."/>
            <person name="Wyrwicz L.S."/>
            <person name="Rokhsar D.S."/>
            <person name="Weissenbach J."/>
            <person name="Armbrust E.V."/>
            <person name="Green B.R."/>
            <person name="Van de Peer Y."/>
            <person name="Grigoriev I.V."/>
        </authorList>
    </citation>
    <scope>NUCLEOTIDE SEQUENCE [LARGE SCALE GENOMIC DNA]</scope>
    <source>
        <strain evidence="4 5">CCMP1335</strain>
    </source>
</reference>
<dbReference type="PRINTS" id="PR00352">
    <property type="entry name" value="3FE4SFRDOXIN"/>
</dbReference>
<evidence type="ECO:0000256" key="1">
    <source>
        <dbReference type="ARBA" id="ARBA00022723"/>
    </source>
</evidence>
<dbReference type="GO" id="GO:0051536">
    <property type="term" value="F:iron-sulfur cluster binding"/>
    <property type="evidence" value="ECO:0007669"/>
    <property type="project" value="UniProtKB-KW"/>
</dbReference>
<evidence type="ECO:0000256" key="3">
    <source>
        <dbReference type="ARBA" id="ARBA00023014"/>
    </source>
</evidence>
<dbReference type="PANTHER" id="PTHR45295:SF1">
    <property type="entry name" value="CHAPERONE PROTEIN DNAJ C76, CHLOROPLASTIC"/>
    <property type="match status" value="1"/>
</dbReference>
<dbReference type="InParanoid" id="B8BVQ3"/>
<keyword evidence="5" id="KW-1185">Reference proteome</keyword>
<dbReference type="InterPro" id="IPR001080">
    <property type="entry name" value="3Fe4S_ferredoxin"/>
</dbReference>
<dbReference type="eggNOG" id="KOG0716">
    <property type="taxonomic scope" value="Eukaryota"/>
</dbReference>
<accession>B8BVQ3</accession>
<dbReference type="Gene3D" id="3.30.70.20">
    <property type="match status" value="1"/>
</dbReference>
<evidence type="ECO:0000313" key="4">
    <source>
        <dbReference type="EMBL" id="EED94977.1"/>
    </source>
</evidence>
<protein>
    <recommendedName>
        <fullName evidence="6">Ferredoxin</fullName>
    </recommendedName>
</protein>
<dbReference type="HOGENOM" id="CLU_139698_4_1_1"/>
<dbReference type="OMA" id="HWVPFES"/>
<proteinExistence type="predicted"/>
<dbReference type="Proteomes" id="UP000001449">
    <property type="component" value="Chromosome 2"/>
</dbReference>
<feature type="non-terminal residue" evidence="4">
    <location>
        <position position="81"/>
    </location>
</feature>
<sequence>VRSQHVYVDEVTCIGCTNCATIAQSTFFMESEHGRARVFQQWGDDDETIQIAIQTCPVDCIHYVPYDELKRLEVERRDQNI</sequence>
<dbReference type="STRING" id="35128.B8BVQ3"/>
<dbReference type="PaxDb" id="35128-Thaps32206"/>
<dbReference type="KEGG" id="tps:THAPSDRAFT_32206"/>
<dbReference type="PANTHER" id="PTHR45295">
    <property type="entry name" value="CHAPERONE PROTEIN DNAJ C76, CHLOROPLASTIC"/>
    <property type="match status" value="1"/>
</dbReference>
<feature type="non-terminal residue" evidence="4">
    <location>
        <position position="1"/>
    </location>
</feature>
<keyword evidence="2" id="KW-0408">Iron</keyword>
<evidence type="ECO:0000313" key="5">
    <source>
        <dbReference type="Proteomes" id="UP000001449"/>
    </source>
</evidence>
<dbReference type="RefSeq" id="XP_002287534.1">
    <property type="nucleotide sequence ID" value="XM_002287498.1"/>
</dbReference>
<dbReference type="GO" id="GO:0005506">
    <property type="term" value="F:iron ion binding"/>
    <property type="evidence" value="ECO:0007669"/>
    <property type="project" value="InterPro"/>
</dbReference>
<evidence type="ECO:0008006" key="6">
    <source>
        <dbReference type="Google" id="ProtNLM"/>
    </source>
</evidence>
<dbReference type="EMBL" id="CM000639">
    <property type="protein sequence ID" value="EED94977.1"/>
    <property type="molecule type" value="Genomic_DNA"/>
</dbReference>
<dbReference type="AlphaFoldDB" id="B8BVQ3"/>
<gene>
    <name evidence="4" type="ORF">THAPSDRAFT_32206</name>
</gene>
<dbReference type="GeneID" id="7452895"/>
<name>B8BVQ3_THAPS</name>
<organism evidence="4 5">
    <name type="scientific">Thalassiosira pseudonana</name>
    <name type="common">Marine diatom</name>
    <name type="synonym">Cyclotella nana</name>
    <dbReference type="NCBI Taxonomy" id="35128"/>
    <lineage>
        <taxon>Eukaryota</taxon>
        <taxon>Sar</taxon>
        <taxon>Stramenopiles</taxon>
        <taxon>Ochrophyta</taxon>
        <taxon>Bacillariophyta</taxon>
        <taxon>Coscinodiscophyceae</taxon>
        <taxon>Thalassiosirophycidae</taxon>
        <taxon>Thalassiosirales</taxon>
        <taxon>Thalassiosiraceae</taxon>
        <taxon>Thalassiosira</taxon>
    </lineage>
</organism>
<evidence type="ECO:0000256" key="2">
    <source>
        <dbReference type="ARBA" id="ARBA00023004"/>
    </source>
</evidence>
<dbReference type="Pfam" id="PF13370">
    <property type="entry name" value="Fer4_13"/>
    <property type="match status" value="1"/>
</dbReference>
<reference evidence="4 5" key="1">
    <citation type="journal article" date="2004" name="Science">
        <title>The genome of the diatom Thalassiosira pseudonana: ecology, evolution, and metabolism.</title>
        <authorList>
            <person name="Armbrust E.V."/>
            <person name="Berges J.A."/>
            <person name="Bowler C."/>
            <person name="Green B.R."/>
            <person name="Martinez D."/>
            <person name="Putnam N.H."/>
            <person name="Zhou S."/>
            <person name="Allen A.E."/>
            <person name="Apt K.E."/>
            <person name="Bechner M."/>
            <person name="Brzezinski M.A."/>
            <person name="Chaal B.K."/>
            <person name="Chiovitti A."/>
            <person name="Davis A.K."/>
            <person name="Demarest M.S."/>
            <person name="Detter J.C."/>
            <person name="Glavina T."/>
            <person name="Goodstein D."/>
            <person name="Hadi M.Z."/>
            <person name="Hellsten U."/>
            <person name="Hildebrand M."/>
            <person name="Jenkins B.D."/>
            <person name="Jurka J."/>
            <person name="Kapitonov V.V."/>
            <person name="Kroger N."/>
            <person name="Lau W.W."/>
            <person name="Lane T.W."/>
            <person name="Larimer F.W."/>
            <person name="Lippmeier J.C."/>
            <person name="Lucas S."/>
            <person name="Medina M."/>
            <person name="Montsant A."/>
            <person name="Obornik M."/>
            <person name="Parker M.S."/>
            <person name="Palenik B."/>
            <person name="Pazour G.J."/>
            <person name="Richardson P.M."/>
            <person name="Rynearson T.A."/>
            <person name="Saito M.A."/>
            <person name="Schwartz D.C."/>
            <person name="Thamatrakoln K."/>
            <person name="Valentin K."/>
            <person name="Vardi A."/>
            <person name="Wilkerson F.P."/>
            <person name="Rokhsar D.S."/>
        </authorList>
    </citation>
    <scope>NUCLEOTIDE SEQUENCE [LARGE SCALE GENOMIC DNA]</scope>
    <source>
        <strain evidence="4 5">CCMP1335</strain>
    </source>
</reference>
<dbReference type="GO" id="GO:0009055">
    <property type="term" value="F:electron transfer activity"/>
    <property type="evidence" value="ECO:0007669"/>
    <property type="project" value="InterPro"/>
</dbReference>
<dbReference type="SUPFAM" id="SSF54862">
    <property type="entry name" value="4Fe-4S ferredoxins"/>
    <property type="match status" value="1"/>
</dbReference>